<dbReference type="InParanoid" id="M3YZ88"/>
<organism evidence="2">
    <name type="scientific">Mustela putorius furo</name>
    <name type="common">European domestic ferret</name>
    <name type="synonym">Mustela furo</name>
    <dbReference type="NCBI Taxonomy" id="9669"/>
    <lineage>
        <taxon>Eukaryota</taxon>
        <taxon>Metazoa</taxon>
        <taxon>Chordata</taxon>
        <taxon>Craniata</taxon>
        <taxon>Vertebrata</taxon>
        <taxon>Euteleostomi</taxon>
        <taxon>Mammalia</taxon>
        <taxon>Eutheria</taxon>
        <taxon>Laurasiatheria</taxon>
        <taxon>Carnivora</taxon>
        <taxon>Caniformia</taxon>
        <taxon>Musteloidea</taxon>
        <taxon>Mustelidae</taxon>
        <taxon>Mustelinae</taxon>
        <taxon>Mustela</taxon>
    </lineage>
</organism>
<dbReference type="Ensembl" id="ENSMPUT00000016897.1">
    <property type="protein sequence ID" value="ENSMPUP00000016648.1"/>
    <property type="gene ID" value="ENSMPUG00000016753.1"/>
</dbReference>
<feature type="transmembrane region" description="Helical" evidence="1">
    <location>
        <begin position="16"/>
        <end position="40"/>
    </location>
</feature>
<accession>M3YZ88</accession>
<evidence type="ECO:0000256" key="1">
    <source>
        <dbReference type="SAM" id="Phobius"/>
    </source>
</evidence>
<dbReference type="AlphaFoldDB" id="M3YZ88"/>
<evidence type="ECO:0000313" key="2">
    <source>
        <dbReference type="Ensembl" id="ENSMPUP00000016648.1"/>
    </source>
</evidence>
<proteinExistence type="predicted"/>
<protein>
    <submittedName>
        <fullName evidence="2">Uncharacterized protein</fullName>
    </submittedName>
</protein>
<keyword evidence="1" id="KW-1133">Transmembrane helix</keyword>
<keyword evidence="1" id="KW-0472">Membrane</keyword>
<reference evidence="2" key="1">
    <citation type="submission" date="2024-06" db="UniProtKB">
        <authorList>
            <consortium name="Ensembl"/>
        </authorList>
    </citation>
    <scope>IDENTIFICATION</scope>
</reference>
<name>M3YZ88_MUSPF</name>
<keyword evidence="1" id="KW-0812">Transmembrane</keyword>
<dbReference type="HOGENOM" id="CLU_2385585_0_0_1"/>
<sequence>MFFSESNSGSDPGPGIFFVTGILSFIFGPCIFLFLIFLVIQQCRKKMKCRGWFSQSSLGDSLGKEKLLNEDELQCENAELRATAMTFEEQICLY</sequence>
<dbReference type="EMBL" id="AEYP01066473">
    <property type="status" value="NOT_ANNOTATED_CDS"/>
    <property type="molecule type" value="Genomic_DNA"/>
</dbReference>